<keyword evidence="7" id="KW-1185">Reference proteome</keyword>
<evidence type="ECO:0000256" key="2">
    <source>
        <dbReference type="ARBA" id="ARBA00023163"/>
    </source>
</evidence>
<evidence type="ECO:0000313" key="7">
    <source>
        <dbReference type="Proteomes" id="UP001152320"/>
    </source>
</evidence>
<dbReference type="InterPro" id="IPR051232">
    <property type="entry name" value="ARID/SWI1_ChromRemod"/>
</dbReference>
<dbReference type="AlphaFoldDB" id="A0A9Q1BH83"/>
<feature type="region of interest" description="Disordered" evidence="4">
    <location>
        <begin position="608"/>
        <end position="628"/>
    </location>
</feature>
<feature type="compositionally biased region" description="Basic and acidic residues" evidence="4">
    <location>
        <begin position="412"/>
        <end position="425"/>
    </location>
</feature>
<evidence type="ECO:0000256" key="1">
    <source>
        <dbReference type="ARBA" id="ARBA00023015"/>
    </source>
</evidence>
<feature type="domain" description="ARID" evidence="5">
    <location>
        <begin position="297"/>
        <end position="389"/>
    </location>
</feature>
<evidence type="ECO:0000256" key="4">
    <source>
        <dbReference type="SAM" id="MobiDB-lite"/>
    </source>
</evidence>
<feature type="compositionally biased region" description="Basic residues" evidence="4">
    <location>
        <begin position="400"/>
        <end position="411"/>
    </location>
</feature>
<gene>
    <name evidence="6" type="ORF">HOLleu_33438</name>
</gene>
<dbReference type="InterPro" id="IPR036431">
    <property type="entry name" value="ARID_dom_sf"/>
</dbReference>
<dbReference type="PANTHER" id="PTHR13964:SF44">
    <property type="entry name" value="ARID DOMAIN-CONTAINING PROTEIN"/>
    <property type="match status" value="1"/>
</dbReference>
<dbReference type="PANTHER" id="PTHR13964">
    <property type="entry name" value="RBP-RELATED"/>
    <property type="match status" value="1"/>
</dbReference>
<dbReference type="OrthoDB" id="1938591at2759"/>
<keyword evidence="2" id="KW-0804">Transcription</keyword>
<feature type="region of interest" description="Disordered" evidence="4">
    <location>
        <begin position="236"/>
        <end position="258"/>
    </location>
</feature>
<dbReference type="SMART" id="SM01014">
    <property type="entry name" value="ARID"/>
    <property type="match status" value="1"/>
</dbReference>
<feature type="compositionally biased region" description="Low complexity" evidence="4">
    <location>
        <begin position="557"/>
        <end position="568"/>
    </location>
</feature>
<reference evidence="6" key="1">
    <citation type="submission" date="2021-10" db="EMBL/GenBank/DDBJ databases">
        <title>Tropical sea cucumber genome reveals ecological adaptation and Cuvierian tubules defense mechanism.</title>
        <authorList>
            <person name="Chen T."/>
        </authorList>
    </citation>
    <scope>NUCLEOTIDE SEQUENCE</scope>
    <source>
        <strain evidence="6">Nanhai2018</strain>
        <tissue evidence="6">Muscle</tissue>
    </source>
</reference>
<dbReference type="GO" id="GO:0005634">
    <property type="term" value="C:nucleus"/>
    <property type="evidence" value="ECO:0007669"/>
    <property type="project" value="TreeGrafter"/>
</dbReference>
<comment type="caution">
    <text evidence="6">The sequence shown here is derived from an EMBL/GenBank/DDBJ whole genome shotgun (WGS) entry which is preliminary data.</text>
</comment>
<dbReference type="InterPro" id="IPR001606">
    <property type="entry name" value="ARID_dom"/>
</dbReference>
<evidence type="ECO:0000313" key="6">
    <source>
        <dbReference type="EMBL" id="KAJ8025788.1"/>
    </source>
</evidence>
<dbReference type="Pfam" id="PF01388">
    <property type="entry name" value="ARID"/>
    <property type="match status" value="1"/>
</dbReference>
<accession>A0A9Q1BH83</accession>
<feature type="region of interest" description="Disordered" evidence="4">
    <location>
        <begin position="392"/>
        <end position="425"/>
    </location>
</feature>
<dbReference type="EMBL" id="JAIZAY010000017">
    <property type="protein sequence ID" value="KAJ8025788.1"/>
    <property type="molecule type" value="Genomic_DNA"/>
</dbReference>
<feature type="region of interest" description="Disordered" evidence="4">
    <location>
        <begin position="550"/>
        <end position="570"/>
    </location>
</feature>
<dbReference type="PROSITE" id="PS51011">
    <property type="entry name" value="ARID"/>
    <property type="match status" value="1"/>
</dbReference>
<feature type="region of interest" description="Disordered" evidence="4">
    <location>
        <begin position="791"/>
        <end position="843"/>
    </location>
</feature>
<sequence>MENSQPEWVGKSCGQHGPYTFFKTFRYSRNNKWKMLSLGDFFFVRCSENEPLCIAELQLLWETKNAEGIKLSSSRLYFLPECTPEGRMEWHGEDEVLAVRGKVVLKVEDLEDWIVTDVEWSHGGPTIWKGDILPQVECLGKVEQNSVTERKEDNQGDKDKSQVIILSYNRYCRHKAILKRLESTGQQWMSCPEVQAMGLLLVPHKGTRMFFCREEFEHPSLADNEQLCDHLAPKLKGRPRKKRTSVTEQEAGNEDKQAAKVVHMTRATVKKEKELQPLRRTRRKRGKIGYQRKKAASKEEADFLERLYKFMQERSTPIERLPCLGFKQINLFLFFKTTQQFGGYDIITSQRLWKKVYIELGGNPGCTSAATCTRRLYERYIQPFVTHLNGNKTSKVEKPKLKKRKKTKRKQLPTEEKDKEVEKEIRPRKRVKKVREHLEEIKRMQAEKQAEQNGVHLIQVHDLSTVHPASLPGHTLDANFNIEKKDTLTSLGTSSISLPGLYPSHVLKPEDLRHKLNSKQQRRAKALSTRHVVTQEMAKDVPFQTVESFAEKTGDKSSSPSMVSRPSVIQHTHRPQKMLSAEQNMKLHHHQAIQPSDLILRNMAQHLEKGSDSKKGSKPSTDMQVNNFPRPLVFPPTVPFMRPFVPYMNPMFMRGAVPMMAFHPKLPGQGSNTGQVTHSNYTSNLAEDLQAPKSTRAHQVPVIQPSSAGLGLAEQEEPCDLSLPKKRKEEIQPEEPKVKREKLPFGNLSVETSRNGMKQHLVNQRAAHDHNLQRLAAMNNPLGQSVVRAAEDEKHRNSPVKRVKMTPPSRGSITQGVINTQQPTSSRESVVKQENASTPESATTDIKPIPVVYPNMSGFMAATRGMSPFPFMPQFFRPGFPPMVQTPSGFLPQTPFLPPHSPLLGSTVPTSLALNQDAMLPRGVIVPGPLAFASSVYRTPVPSMATDKQPAS</sequence>
<organism evidence="6 7">
    <name type="scientific">Holothuria leucospilota</name>
    <name type="common">Black long sea cucumber</name>
    <name type="synonym">Mertensiothuria leucospilota</name>
    <dbReference type="NCBI Taxonomy" id="206669"/>
    <lineage>
        <taxon>Eukaryota</taxon>
        <taxon>Metazoa</taxon>
        <taxon>Echinodermata</taxon>
        <taxon>Eleutherozoa</taxon>
        <taxon>Echinozoa</taxon>
        <taxon>Holothuroidea</taxon>
        <taxon>Aspidochirotacea</taxon>
        <taxon>Aspidochirotida</taxon>
        <taxon>Holothuriidae</taxon>
        <taxon>Holothuria</taxon>
    </lineage>
</organism>
<dbReference type="Gene3D" id="1.10.150.60">
    <property type="entry name" value="ARID DNA-binding domain"/>
    <property type="match status" value="1"/>
</dbReference>
<dbReference type="CDD" id="cd16869">
    <property type="entry name" value="ARID_ARID5"/>
    <property type="match status" value="1"/>
</dbReference>
<evidence type="ECO:0000259" key="5">
    <source>
        <dbReference type="PROSITE" id="PS51011"/>
    </source>
</evidence>
<keyword evidence="1" id="KW-0805">Transcription regulation</keyword>
<evidence type="ECO:0000256" key="3">
    <source>
        <dbReference type="ARBA" id="ARBA00023242"/>
    </source>
</evidence>
<dbReference type="SMART" id="SM00501">
    <property type="entry name" value="BRIGHT"/>
    <property type="match status" value="1"/>
</dbReference>
<dbReference type="GO" id="GO:0006357">
    <property type="term" value="P:regulation of transcription by RNA polymerase II"/>
    <property type="evidence" value="ECO:0007669"/>
    <property type="project" value="TreeGrafter"/>
</dbReference>
<dbReference type="Proteomes" id="UP001152320">
    <property type="component" value="Chromosome 17"/>
</dbReference>
<protein>
    <submittedName>
        <fullName evidence="6">AT-rich interactive domain-containing protein 5B</fullName>
    </submittedName>
</protein>
<dbReference type="GO" id="GO:0000976">
    <property type="term" value="F:transcription cis-regulatory region binding"/>
    <property type="evidence" value="ECO:0007669"/>
    <property type="project" value="TreeGrafter"/>
</dbReference>
<feature type="compositionally biased region" description="Polar residues" evidence="4">
    <location>
        <begin position="809"/>
        <end position="843"/>
    </location>
</feature>
<name>A0A9Q1BH83_HOLLE</name>
<dbReference type="SUPFAM" id="SSF46774">
    <property type="entry name" value="ARID-like"/>
    <property type="match status" value="1"/>
</dbReference>
<keyword evidence="3" id="KW-0539">Nucleus</keyword>
<proteinExistence type="predicted"/>